<comment type="similarity">
    <text evidence="1">Belongs to the NAD(P)H dehydrogenase (quinone) family.</text>
</comment>
<dbReference type="PANTHER" id="PTHR10204:SF34">
    <property type="entry name" value="NAD(P)H DEHYDROGENASE [QUINONE] 1 ISOFORM 1"/>
    <property type="match status" value="1"/>
</dbReference>
<dbReference type="Gene3D" id="3.40.50.360">
    <property type="match status" value="1"/>
</dbReference>
<dbReference type="SUPFAM" id="SSF52218">
    <property type="entry name" value="Flavoproteins"/>
    <property type="match status" value="1"/>
</dbReference>
<dbReference type="EMBL" id="JAABOO010000002">
    <property type="protein sequence ID" value="NER13643.1"/>
    <property type="molecule type" value="Genomic_DNA"/>
</dbReference>
<gene>
    <name evidence="4" type="ORF">GWK08_09355</name>
</gene>
<dbReference type="GO" id="GO:0005829">
    <property type="term" value="C:cytosol"/>
    <property type="evidence" value="ECO:0007669"/>
    <property type="project" value="TreeGrafter"/>
</dbReference>
<dbReference type="RefSeq" id="WP_163606715.1">
    <property type="nucleotide sequence ID" value="NZ_JAABOO010000002.1"/>
</dbReference>
<evidence type="ECO:0000313" key="4">
    <source>
        <dbReference type="EMBL" id="NER13643.1"/>
    </source>
</evidence>
<comment type="caution">
    <text evidence="4">The sequence shown here is derived from an EMBL/GenBank/DDBJ whole genome shotgun (WGS) entry which is preliminary data.</text>
</comment>
<sequence>MERKKILIVIGHPDRESFNYALLEAYRKGAMRSDAEIREIHIRELEFDINLKYGYRKPTVLEPDLINAMEKIKWADHIVWIYPVWWGGVPAIMKGFLDRVLLPGFAFKKRKDSVWWDRFLIRRSSRIICTLDQPSWYYRFIYGSPSHKAMKRLTLQFVGIRPTRITTIGSLRLSKESYRKTWLEKVEMLGENNL</sequence>
<dbReference type="PANTHER" id="PTHR10204">
    <property type="entry name" value="NAD P H OXIDOREDUCTASE-RELATED"/>
    <property type="match status" value="1"/>
</dbReference>
<evidence type="ECO:0000256" key="1">
    <source>
        <dbReference type="ARBA" id="ARBA00006252"/>
    </source>
</evidence>
<feature type="domain" description="Flavodoxin-like fold" evidence="3">
    <location>
        <begin position="4"/>
        <end position="175"/>
    </location>
</feature>
<dbReference type="Proteomes" id="UP000468581">
    <property type="component" value="Unassembled WGS sequence"/>
</dbReference>
<dbReference type="InterPro" id="IPR029039">
    <property type="entry name" value="Flavoprotein-like_sf"/>
</dbReference>
<dbReference type="GO" id="GO:0003955">
    <property type="term" value="F:NAD(P)H dehydrogenase (quinone) activity"/>
    <property type="evidence" value="ECO:0007669"/>
    <property type="project" value="TreeGrafter"/>
</dbReference>
<evidence type="ECO:0000313" key="5">
    <source>
        <dbReference type="Proteomes" id="UP000468581"/>
    </source>
</evidence>
<dbReference type="AlphaFoldDB" id="A0A6P0URZ9"/>
<evidence type="ECO:0000256" key="2">
    <source>
        <dbReference type="ARBA" id="ARBA00023002"/>
    </source>
</evidence>
<dbReference type="InterPro" id="IPR003680">
    <property type="entry name" value="Flavodoxin_fold"/>
</dbReference>
<keyword evidence="2" id="KW-0560">Oxidoreductase</keyword>
<protein>
    <submittedName>
        <fullName evidence="4">Flavodoxin family protein</fullName>
    </submittedName>
</protein>
<accession>A0A6P0URZ9</accession>
<organism evidence="4 5">
    <name type="scientific">Leptobacterium flavescens</name>
    <dbReference type="NCBI Taxonomy" id="472055"/>
    <lineage>
        <taxon>Bacteria</taxon>
        <taxon>Pseudomonadati</taxon>
        <taxon>Bacteroidota</taxon>
        <taxon>Flavobacteriia</taxon>
        <taxon>Flavobacteriales</taxon>
        <taxon>Flavobacteriaceae</taxon>
        <taxon>Leptobacterium</taxon>
    </lineage>
</organism>
<name>A0A6P0URZ9_9FLAO</name>
<dbReference type="Pfam" id="PF02525">
    <property type="entry name" value="Flavodoxin_2"/>
    <property type="match status" value="1"/>
</dbReference>
<dbReference type="InterPro" id="IPR051545">
    <property type="entry name" value="NAD(P)H_dehydrogenase_qn"/>
</dbReference>
<reference evidence="4 5" key="1">
    <citation type="submission" date="2020-01" db="EMBL/GenBank/DDBJ databases">
        <title>Leptobacterium flavescens.</title>
        <authorList>
            <person name="Wang G."/>
        </authorList>
    </citation>
    <scope>NUCLEOTIDE SEQUENCE [LARGE SCALE GENOMIC DNA]</scope>
    <source>
        <strain evidence="4 5">KCTC 22160</strain>
    </source>
</reference>
<evidence type="ECO:0000259" key="3">
    <source>
        <dbReference type="Pfam" id="PF02525"/>
    </source>
</evidence>
<keyword evidence="5" id="KW-1185">Reference proteome</keyword>
<proteinExistence type="inferred from homology"/>